<feature type="transmembrane region" description="Helical" evidence="1">
    <location>
        <begin position="115"/>
        <end position="133"/>
    </location>
</feature>
<feature type="transmembrane region" description="Helical" evidence="1">
    <location>
        <begin position="145"/>
        <end position="164"/>
    </location>
</feature>
<accession>A0A7L9QAF0</accession>
<evidence type="ECO:0000313" key="3">
    <source>
        <dbReference type="Proteomes" id="UP001229216"/>
    </source>
</evidence>
<dbReference type="Pfam" id="PF16504">
    <property type="entry name" value="SP24"/>
    <property type="match status" value="1"/>
</dbReference>
<dbReference type="InterPro" id="IPR032441">
    <property type="entry name" value="SP24"/>
</dbReference>
<keyword evidence="1" id="KW-0812">Transmembrane</keyword>
<feature type="transmembrane region" description="Helical" evidence="1">
    <location>
        <begin position="78"/>
        <end position="95"/>
    </location>
</feature>
<proteinExistence type="predicted"/>
<reference evidence="2" key="1">
    <citation type="journal article" date="2020" name="Arch.">
        <title>A novel negevirus isolated from Aedes vexans mosquitoes in Finland.</title>
        <authorList>
            <person name="Suvanto M.T."/>
            <person name="Truong Nguyen P."/>
            <person name="Uusitalo R."/>
            <person name="Korhonen E.M."/>
            <person name="Faolotto G."/>
            <person name="Vapalahti O."/>
            <person name="Huhtamo E."/>
            <person name="Smura T."/>
        </authorList>
    </citation>
    <scope>NUCLEOTIDE SEQUENCE</scope>
    <source>
        <strain evidence="2">P39</strain>
    </source>
</reference>
<evidence type="ECO:0000256" key="1">
    <source>
        <dbReference type="SAM" id="Phobius"/>
    </source>
</evidence>
<keyword evidence="1" id="KW-1133">Transmembrane helix</keyword>
<dbReference type="Proteomes" id="UP001229216">
    <property type="component" value="Segment"/>
</dbReference>
<organism evidence="2 3">
    <name type="scientific">Mekrijarvi negevirus</name>
    <dbReference type="NCBI Taxonomy" id="2778782"/>
    <lineage>
        <taxon>Viruses</taxon>
        <taxon>Riboviria</taxon>
        <taxon>Negevirus</taxon>
    </lineage>
</organism>
<feature type="transmembrane region" description="Helical" evidence="1">
    <location>
        <begin position="184"/>
        <end position="203"/>
    </location>
</feature>
<evidence type="ECO:0000313" key="2">
    <source>
        <dbReference type="EMBL" id="QOK99943.1"/>
    </source>
</evidence>
<sequence length="219" mass="23956">MKSFIQTAIMSANRVSKNSTATKRVRSVQPTVPMQRSVVVRVPKAPKRPTVVSGTGFDLNKVVSDVSSTFISGLNKPLVLLTLVLVVALVFTHVNDFSSGVVGKWVSDKSASNSLALWVHQNLVKFLGLTIFIPAVLDSPEKLRVALALACVFWVMLVPQASIYEYAIQAIALHTYFRVKLQNSRVFILLVVAALYFFGHITLTTPSNTMPANNSTVPQ</sequence>
<protein>
    <submittedName>
        <fullName evidence="2">Virion membrane protein</fullName>
    </submittedName>
</protein>
<keyword evidence="1" id="KW-0472">Membrane</keyword>
<dbReference type="EMBL" id="MT522375">
    <property type="protein sequence ID" value="QOK99943.1"/>
    <property type="molecule type" value="Genomic_RNA"/>
</dbReference>
<name>A0A7L9QAF0_9VIRU</name>